<dbReference type="AlphaFoldDB" id="A0A371CMD2"/>
<proteinExistence type="predicted"/>
<accession>A0A371CMD2</accession>
<feature type="region of interest" description="Disordered" evidence="1">
    <location>
        <begin position="71"/>
        <end position="90"/>
    </location>
</feature>
<evidence type="ECO:0000313" key="2">
    <source>
        <dbReference type="EMBL" id="RDX41446.1"/>
    </source>
</evidence>
<keyword evidence="3" id="KW-1185">Reference proteome</keyword>
<feature type="compositionally biased region" description="Basic and acidic residues" evidence="1">
    <location>
        <begin position="78"/>
        <end position="90"/>
    </location>
</feature>
<dbReference type="Proteomes" id="UP000256964">
    <property type="component" value="Unassembled WGS sequence"/>
</dbReference>
<protein>
    <submittedName>
        <fullName evidence="2">Uncharacterized protein</fullName>
    </submittedName>
</protein>
<gene>
    <name evidence="2" type="ORF">OH76DRAFT_1423130</name>
</gene>
<reference evidence="2 3" key="1">
    <citation type="journal article" date="2018" name="Biotechnol. Biofuels">
        <title>Integrative visual omics of the white-rot fungus Polyporus brumalis exposes the biotechnological potential of its oxidative enzymes for delignifying raw plant biomass.</title>
        <authorList>
            <person name="Miyauchi S."/>
            <person name="Rancon A."/>
            <person name="Drula E."/>
            <person name="Hage H."/>
            <person name="Chaduli D."/>
            <person name="Favel A."/>
            <person name="Grisel S."/>
            <person name="Henrissat B."/>
            <person name="Herpoel-Gimbert I."/>
            <person name="Ruiz-Duenas F.J."/>
            <person name="Chevret D."/>
            <person name="Hainaut M."/>
            <person name="Lin J."/>
            <person name="Wang M."/>
            <person name="Pangilinan J."/>
            <person name="Lipzen A."/>
            <person name="Lesage-Meessen L."/>
            <person name="Navarro D."/>
            <person name="Riley R."/>
            <person name="Grigoriev I.V."/>
            <person name="Zhou S."/>
            <person name="Raouche S."/>
            <person name="Rosso M.N."/>
        </authorList>
    </citation>
    <scope>NUCLEOTIDE SEQUENCE [LARGE SCALE GENOMIC DNA]</scope>
    <source>
        <strain evidence="2 3">BRFM 1820</strain>
    </source>
</reference>
<name>A0A371CMD2_9APHY</name>
<organism evidence="2 3">
    <name type="scientific">Lentinus brumalis</name>
    <dbReference type="NCBI Taxonomy" id="2498619"/>
    <lineage>
        <taxon>Eukaryota</taxon>
        <taxon>Fungi</taxon>
        <taxon>Dikarya</taxon>
        <taxon>Basidiomycota</taxon>
        <taxon>Agaricomycotina</taxon>
        <taxon>Agaricomycetes</taxon>
        <taxon>Polyporales</taxon>
        <taxon>Polyporaceae</taxon>
        <taxon>Lentinus</taxon>
    </lineage>
</organism>
<sequence>MSSNILSFLGMVVAWEEHGTLKSLLINYVRLICIHYSLRLKCGHMGQYLAEELHKCLKTYGIADKRGAMTKRSTSMSDKGDNQDDGSDKDIDKLEFNVNQLASDEANLEKVKSNNKVKKKFEVSKSDHKFGWETLWKLHRLTQEDLKDACKRLDLLQVACWNSVAMKSKHIIEMQDALDVVANLSYHNTSCGMWLQ</sequence>
<evidence type="ECO:0000256" key="1">
    <source>
        <dbReference type="SAM" id="MobiDB-lite"/>
    </source>
</evidence>
<evidence type="ECO:0000313" key="3">
    <source>
        <dbReference type="Proteomes" id="UP000256964"/>
    </source>
</evidence>
<dbReference type="EMBL" id="KZ857512">
    <property type="protein sequence ID" value="RDX41446.1"/>
    <property type="molecule type" value="Genomic_DNA"/>
</dbReference>